<comment type="caution">
    <text evidence="1">The sequence shown here is derived from an EMBL/GenBank/DDBJ whole genome shotgun (WGS) entry which is preliminary data.</text>
</comment>
<dbReference type="Pfam" id="PF05014">
    <property type="entry name" value="Nuc_deoxyrib_tr"/>
    <property type="match status" value="1"/>
</dbReference>
<dbReference type="Proteomes" id="UP001057280">
    <property type="component" value="Unassembled WGS sequence"/>
</dbReference>
<name>A0AB35HMV5_TETHA</name>
<dbReference type="EMBL" id="JACACB010000005">
    <property type="protein sequence ID" value="MCO8297407.1"/>
    <property type="molecule type" value="Genomic_DNA"/>
</dbReference>
<sequence>MERKLWLAKDRQSKALTKIYLGTPYFNEEQKQRVEKAKDALEDNDTVAVVHFPFDFQYQEATFDDPKEVFGTLIWQNATYQNDLSAMSTADCGVFLYDLDQIDDGSAFEMGFMRALHKPVLVLPFSKNLDQKQLNLMIAQGTTSFIKSFEQLSSYDFNHFPSEPQTPIDVF</sequence>
<protein>
    <submittedName>
        <fullName evidence="1">Nucleoside 2-deoxyribosyltransferase</fullName>
    </submittedName>
</protein>
<dbReference type="RefSeq" id="WP_174706089.1">
    <property type="nucleotide sequence ID" value="NZ_BSYH01000040.1"/>
</dbReference>
<dbReference type="AlphaFoldDB" id="A0AB35HMV5"/>
<organism evidence="1 2">
    <name type="scientific">Tetragenococcus halophilus</name>
    <name type="common">Pediococcus halophilus</name>
    <dbReference type="NCBI Taxonomy" id="51669"/>
    <lineage>
        <taxon>Bacteria</taxon>
        <taxon>Bacillati</taxon>
        <taxon>Bacillota</taxon>
        <taxon>Bacilli</taxon>
        <taxon>Lactobacillales</taxon>
        <taxon>Enterococcaceae</taxon>
        <taxon>Tetragenococcus</taxon>
    </lineage>
</organism>
<dbReference type="InterPro" id="IPR007710">
    <property type="entry name" value="Nucleoside_deoxyribTrfase"/>
</dbReference>
<gene>
    <name evidence="1" type="ORF">HXW75_02840</name>
</gene>
<reference evidence="1" key="1">
    <citation type="submission" date="2020-06" db="EMBL/GenBank/DDBJ databases">
        <authorList>
            <person name="Link T."/>
            <person name="Ehrmann M."/>
        </authorList>
    </citation>
    <scope>NUCLEOTIDE SEQUENCE</scope>
    <source>
        <strain evidence="1">TMW 2.2257</strain>
    </source>
</reference>
<evidence type="ECO:0000313" key="2">
    <source>
        <dbReference type="Proteomes" id="UP001057280"/>
    </source>
</evidence>
<dbReference type="Gene3D" id="3.40.50.450">
    <property type="match status" value="1"/>
</dbReference>
<proteinExistence type="predicted"/>
<reference evidence="1" key="2">
    <citation type="journal article" date="2021" name="BMC Microbiol.">
        <title>The diversity among the species Tetragenococcus halophilus including new isolates from a lupine seed fermentation.</title>
        <authorList>
            <person name="Link T."/>
            <person name="Vogel R.F."/>
            <person name="Ehrmann M.A."/>
        </authorList>
    </citation>
    <scope>NUCLEOTIDE SEQUENCE</scope>
    <source>
        <strain evidence="1">TMW 2.2257</strain>
    </source>
</reference>
<evidence type="ECO:0000313" key="1">
    <source>
        <dbReference type="EMBL" id="MCO8297407.1"/>
    </source>
</evidence>
<dbReference type="SUPFAM" id="SSF52309">
    <property type="entry name" value="N-(deoxy)ribosyltransferase-like"/>
    <property type="match status" value="1"/>
</dbReference>
<accession>A0AB35HMV5</accession>